<dbReference type="InterPro" id="IPR036397">
    <property type="entry name" value="RNaseH_sf"/>
</dbReference>
<dbReference type="GO" id="GO:0045004">
    <property type="term" value="P:DNA replication proofreading"/>
    <property type="evidence" value="ECO:0007669"/>
    <property type="project" value="TreeGrafter"/>
</dbReference>
<dbReference type="InterPro" id="IPR012337">
    <property type="entry name" value="RNaseH-like_sf"/>
</dbReference>
<dbReference type="GO" id="GO:0008270">
    <property type="term" value="F:zinc ion binding"/>
    <property type="evidence" value="ECO:0007669"/>
    <property type="project" value="UniProtKB-KW"/>
</dbReference>
<evidence type="ECO:0000256" key="2">
    <source>
        <dbReference type="ARBA" id="ARBA00004123"/>
    </source>
</evidence>
<keyword evidence="18 20" id="KW-0539">Nucleus</keyword>
<dbReference type="SUPFAM" id="SSF56672">
    <property type="entry name" value="DNA/RNA polymerases"/>
    <property type="match status" value="1"/>
</dbReference>
<comment type="caution">
    <text evidence="25">The sequence shown here is derived from an EMBL/GenBank/DDBJ whole genome shotgun (WGS) entry which is preliminary data.</text>
</comment>
<organism evidence="25 26">
    <name type="scientific">Parthenolecanium corni</name>
    <dbReference type="NCBI Taxonomy" id="536013"/>
    <lineage>
        <taxon>Eukaryota</taxon>
        <taxon>Metazoa</taxon>
        <taxon>Ecdysozoa</taxon>
        <taxon>Arthropoda</taxon>
        <taxon>Hexapoda</taxon>
        <taxon>Insecta</taxon>
        <taxon>Pterygota</taxon>
        <taxon>Neoptera</taxon>
        <taxon>Paraneoptera</taxon>
        <taxon>Hemiptera</taxon>
        <taxon>Sternorrhyncha</taxon>
        <taxon>Coccoidea</taxon>
        <taxon>Coccidae</taxon>
        <taxon>Parthenolecanium</taxon>
    </lineage>
</organism>
<dbReference type="Gene3D" id="3.30.342.10">
    <property type="entry name" value="DNA Polymerase, chain B, domain 1"/>
    <property type="match status" value="1"/>
</dbReference>
<dbReference type="InterPro" id="IPR017964">
    <property type="entry name" value="DNA-dir_DNA_pol_B_CS"/>
</dbReference>
<dbReference type="NCBIfam" id="TIGR00592">
    <property type="entry name" value="pol2"/>
    <property type="match status" value="1"/>
</dbReference>
<reference evidence="25 26" key="1">
    <citation type="submission" date="2024-03" db="EMBL/GenBank/DDBJ databases">
        <title>Adaptation during the transition from Ophiocordyceps entomopathogen to insect associate is accompanied by gene loss and intensified selection.</title>
        <authorList>
            <person name="Ward C.M."/>
            <person name="Onetto C.A."/>
            <person name="Borneman A.R."/>
        </authorList>
    </citation>
    <scope>NUCLEOTIDE SEQUENCE [LARGE SCALE GENOMIC DNA]</scope>
    <source>
        <strain evidence="25">AWRI1</strain>
        <tissue evidence="25">Single Adult Female</tissue>
    </source>
</reference>
<feature type="domain" description="DNA-directed DNA polymerase family B multifunctional" evidence="21">
    <location>
        <begin position="488"/>
        <end position="919"/>
    </location>
</feature>
<dbReference type="SUPFAM" id="SSF53098">
    <property type="entry name" value="Ribonuclease H-like"/>
    <property type="match status" value="1"/>
</dbReference>
<name>A0AAN9TA71_9HEMI</name>
<keyword evidence="14 20" id="KW-0239">DNA-directed DNA polymerase</keyword>
<keyword evidence="17 20" id="KW-0238">DNA-binding</keyword>
<dbReference type="SMART" id="SM00486">
    <property type="entry name" value="POLBc"/>
    <property type="match status" value="1"/>
</dbReference>
<evidence type="ECO:0000256" key="18">
    <source>
        <dbReference type="ARBA" id="ARBA00023242"/>
    </source>
</evidence>
<keyword evidence="7 20" id="KW-0235">DNA replication</keyword>
<dbReference type="FunFam" id="3.30.420.10:FF:000004">
    <property type="entry name" value="DNA polymerase"/>
    <property type="match status" value="1"/>
</dbReference>
<evidence type="ECO:0000256" key="7">
    <source>
        <dbReference type="ARBA" id="ARBA00022705"/>
    </source>
</evidence>
<dbReference type="Proteomes" id="UP001367676">
    <property type="component" value="Unassembled WGS sequence"/>
</dbReference>
<keyword evidence="9 20" id="KW-0479">Metal-binding</keyword>
<comment type="catalytic activity">
    <reaction evidence="19 20">
        <text>DNA(n) + a 2'-deoxyribonucleoside 5'-triphosphate = DNA(n+1) + diphosphate</text>
        <dbReference type="Rhea" id="RHEA:22508"/>
        <dbReference type="Rhea" id="RHEA-COMP:17339"/>
        <dbReference type="Rhea" id="RHEA-COMP:17340"/>
        <dbReference type="ChEBI" id="CHEBI:33019"/>
        <dbReference type="ChEBI" id="CHEBI:61560"/>
        <dbReference type="ChEBI" id="CHEBI:173112"/>
        <dbReference type="EC" id="2.7.7.7"/>
    </reaction>
</comment>
<dbReference type="AlphaFoldDB" id="A0AAN9TA71"/>
<dbReference type="Pfam" id="PF14260">
    <property type="entry name" value="zf-C4pol"/>
    <property type="match status" value="1"/>
</dbReference>
<dbReference type="InterPro" id="IPR043502">
    <property type="entry name" value="DNA/RNA_pol_sf"/>
</dbReference>
<dbReference type="FunFam" id="1.10.287.690:FF:000001">
    <property type="entry name" value="DNA polymerase"/>
    <property type="match status" value="1"/>
</dbReference>
<feature type="domain" description="C4-type zinc-finger of DNA polymerase delta" evidence="23">
    <location>
        <begin position="957"/>
        <end position="1030"/>
    </location>
</feature>
<evidence type="ECO:0000256" key="16">
    <source>
        <dbReference type="ARBA" id="ARBA00023014"/>
    </source>
</evidence>
<comment type="subcellular location">
    <subcellularLocation>
        <location evidence="2 20">Nucleus</location>
    </subcellularLocation>
</comment>
<dbReference type="Gene3D" id="3.30.420.10">
    <property type="entry name" value="Ribonuclease H-like superfamily/Ribonuclease H"/>
    <property type="match status" value="1"/>
</dbReference>
<dbReference type="InterPro" id="IPR006134">
    <property type="entry name" value="DNA-dir_DNA_pol_B_multi_dom"/>
</dbReference>
<evidence type="ECO:0000256" key="12">
    <source>
        <dbReference type="ARBA" id="ARBA00022833"/>
    </source>
</evidence>
<dbReference type="Gene3D" id="3.90.1600.10">
    <property type="entry name" value="Palm domain of DNA polymerase"/>
    <property type="match status" value="1"/>
</dbReference>
<evidence type="ECO:0000256" key="3">
    <source>
        <dbReference type="ARBA" id="ARBA00005755"/>
    </source>
</evidence>
<dbReference type="Pfam" id="PF24055">
    <property type="entry name" value="POL3_N"/>
    <property type="match status" value="1"/>
</dbReference>
<dbReference type="CDD" id="cd05777">
    <property type="entry name" value="DNA_polB_delta_exo"/>
    <property type="match status" value="1"/>
</dbReference>
<dbReference type="GO" id="GO:0000166">
    <property type="term" value="F:nucleotide binding"/>
    <property type="evidence" value="ECO:0007669"/>
    <property type="project" value="InterPro"/>
</dbReference>
<dbReference type="EMBL" id="JBBCAQ010000035">
    <property type="protein sequence ID" value="KAK7578058.1"/>
    <property type="molecule type" value="Genomic_DNA"/>
</dbReference>
<evidence type="ECO:0000313" key="26">
    <source>
        <dbReference type="Proteomes" id="UP001367676"/>
    </source>
</evidence>
<dbReference type="FunFam" id="1.10.132.60:FF:000001">
    <property type="entry name" value="DNA polymerase"/>
    <property type="match status" value="1"/>
</dbReference>
<keyword evidence="26" id="KW-1185">Reference proteome</keyword>
<evidence type="ECO:0000256" key="4">
    <source>
        <dbReference type="ARBA" id="ARBA00022485"/>
    </source>
</evidence>
<evidence type="ECO:0000256" key="15">
    <source>
        <dbReference type="ARBA" id="ARBA00023004"/>
    </source>
</evidence>
<accession>A0AAN9TA71</accession>
<keyword evidence="11" id="KW-0378">Hydrolase</keyword>
<sequence length="1050" mass="119371">MELDDDGFDDNLMDIEMLASEEIRIDWLRDPVRNCVPGETDIVFQQMTVDYIFGNSYKGMLGPQDNNVPIIRLFGITMEGYSVCCHVHGFSPYFYVDAPKGFKPEHCQQFKNALDSQLTKEVKDCKSGAVLMVEIVQRKNIVGYWGGDFDDFLKVTVRLPNFVGAAKRLFSKKISLPPNTNHDFECFETNIDYEIRFMVDRDIVGCNWLEMPANKWYLRSSVSNPKISTLCQLETDISFEDLISHQPEGKWSQVAPFRILSFDIECAGREGLFPEPKIDPVIQIANVVSCHGKAERLITNVFTLKSCDPIVGCDVISFESEKDMLKKWAEFVRQVDPDVITGYNINNFDLPYLIDRANHIKVADFTLLGREKNKKSAVKSHMIQSKQMGKRVIKSINCEGRMIFDLFLVICHEYKLRSYSLNSVSSHFLGEQKEDVHFSIITSLQNGNAQTRRRLAVYCLKDAQLPLKLMEKLMCFINYMEMARVTGVPIESLITRGQQNKVVSQLLRKAKEKGYIMPVYHTEGGTDEQFEGATVIEPIRGYYSQPIVTLDFNSLYPSIMIAHNLCYTTLVRPHARDKIGVNPEQISETPAGHLFVKNTVLKGLLPEILEHLLSARKKAKLDLKNETDPFKRMVLDGRQLALKISANSVYGFTGAQVGKLPCLEISASVTAYGRTMIEKTKQEIETRYRIENGYEHDATVIYGDTDSVMVNFYVDSVQKGMEIGADAAAYVSEKFIKPIKIDFEKVYFPYLLINKKRYAGLYFTKPDKYDKMDCKGLETVRRDNCPLVANVMNTCLNKLLIERDPDDAVAFAKQIISDLLCNRVDISQLVITKELTKNDYAVKQAHVELAKKMQKRDKGTAPKLGDRVPYVLITGTKGTPAYMKAEDPIYVLENSIPIDTNYYLENQLSKPLLRIFSPILGDKAESLLLRGDHTRTKTIVTSRVGALSAFTKKREVCIGCKSVLPVSDDPVAVCQYCAPKEAALYQHEIKKLNELEISFCRLWTQCQHCQGSLHEEVLCTSRDCPIFYMRKKVQLDLAAQDKIIQRFGEP</sequence>
<evidence type="ECO:0000313" key="25">
    <source>
        <dbReference type="EMBL" id="KAK7578058.1"/>
    </source>
</evidence>
<dbReference type="PANTHER" id="PTHR10322:SF23">
    <property type="entry name" value="DNA POLYMERASE DELTA CATALYTIC SUBUNIT"/>
    <property type="match status" value="1"/>
</dbReference>
<keyword evidence="8" id="KW-0540">Nuclease</keyword>
<evidence type="ECO:0000259" key="21">
    <source>
        <dbReference type="Pfam" id="PF00136"/>
    </source>
</evidence>
<keyword evidence="10 20" id="KW-0863">Zinc-finger</keyword>
<dbReference type="GO" id="GO:0003677">
    <property type="term" value="F:DNA binding"/>
    <property type="evidence" value="ECO:0007669"/>
    <property type="project" value="UniProtKB-KW"/>
</dbReference>
<proteinExistence type="inferred from homology"/>
<evidence type="ECO:0000256" key="10">
    <source>
        <dbReference type="ARBA" id="ARBA00022771"/>
    </source>
</evidence>
<evidence type="ECO:0000259" key="22">
    <source>
        <dbReference type="Pfam" id="PF03104"/>
    </source>
</evidence>
<dbReference type="EC" id="2.7.7.7" evidence="20"/>
<dbReference type="GO" id="GO:0006297">
    <property type="term" value="P:nucleotide-excision repair, DNA gap filling"/>
    <property type="evidence" value="ECO:0007669"/>
    <property type="project" value="TreeGrafter"/>
</dbReference>
<dbReference type="InterPro" id="IPR025687">
    <property type="entry name" value="Znf-C4pol"/>
</dbReference>
<dbReference type="InterPro" id="IPR056435">
    <property type="entry name" value="DPOD/Z_N"/>
</dbReference>
<keyword evidence="4 20" id="KW-0004">4Fe-4S</keyword>
<evidence type="ECO:0000256" key="6">
    <source>
        <dbReference type="ARBA" id="ARBA00022695"/>
    </source>
</evidence>
<evidence type="ECO:0000256" key="17">
    <source>
        <dbReference type="ARBA" id="ARBA00023125"/>
    </source>
</evidence>
<dbReference type="Gene3D" id="1.10.287.690">
    <property type="entry name" value="Helix hairpin bin"/>
    <property type="match status" value="1"/>
</dbReference>
<keyword evidence="6 20" id="KW-0548">Nucleotidyltransferase</keyword>
<evidence type="ECO:0000256" key="8">
    <source>
        <dbReference type="ARBA" id="ARBA00022722"/>
    </source>
</evidence>
<evidence type="ECO:0000256" key="19">
    <source>
        <dbReference type="ARBA" id="ARBA00049244"/>
    </source>
</evidence>
<keyword evidence="5 20" id="KW-0808">Transferase</keyword>
<keyword evidence="15 20" id="KW-0408">Iron</keyword>
<dbReference type="PRINTS" id="PR00106">
    <property type="entry name" value="DNAPOLB"/>
</dbReference>
<evidence type="ECO:0000259" key="23">
    <source>
        <dbReference type="Pfam" id="PF14260"/>
    </source>
</evidence>
<evidence type="ECO:0000256" key="20">
    <source>
        <dbReference type="RuleBase" id="RU000442"/>
    </source>
</evidence>
<evidence type="ECO:0000256" key="1">
    <source>
        <dbReference type="ARBA" id="ARBA00001966"/>
    </source>
</evidence>
<dbReference type="InterPro" id="IPR006172">
    <property type="entry name" value="DNA-dir_DNA_pol_B"/>
</dbReference>
<protein>
    <recommendedName>
        <fullName evidence="20">DNA polymerase</fullName>
        <ecNumber evidence="20">2.7.7.7</ecNumber>
    </recommendedName>
</protein>
<evidence type="ECO:0000256" key="14">
    <source>
        <dbReference type="ARBA" id="ARBA00022932"/>
    </source>
</evidence>
<dbReference type="CDD" id="cd05533">
    <property type="entry name" value="POLBc_delta"/>
    <property type="match status" value="1"/>
</dbReference>
<evidence type="ECO:0000256" key="5">
    <source>
        <dbReference type="ARBA" id="ARBA00022679"/>
    </source>
</evidence>
<dbReference type="GO" id="GO:0051539">
    <property type="term" value="F:4 iron, 4 sulfur cluster binding"/>
    <property type="evidence" value="ECO:0007669"/>
    <property type="project" value="UniProtKB-KW"/>
</dbReference>
<dbReference type="InterPro" id="IPR050240">
    <property type="entry name" value="DNA_pol_type-B"/>
</dbReference>
<dbReference type="GO" id="GO:0003887">
    <property type="term" value="F:DNA-directed DNA polymerase activity"/>
    <property type="evidence" value="ECO:0007669"/>
    <property type="project" value="UniProtKB-KW"/>
</dbReference>
<dbReference type="PANTHER" id="PTHR10322">
    <property type="entry name" value="DNA POLYMERASE CATALYTIC SUBUNIT"/>
    <property type="match status" value="1"/>
</dbReference>
<dbReference type="Pfam" id="PF03104">
    <property type="entry name" value="DNA_pol_B_exo1"/>
    <property type="match status" value="1"/>
</dbReference>
<keyword evidence="12 20" id="KW-0862">Zinc</keyword>
<keyword evidence="16 20" id="KW-0411">Iron-sulfur</keyword>
<evidence type="ECO:0000259" key="24">
    <source>
        <dbReference type="Pfam" id="PF24055"/>
    </source>
</evidence>
<dbReference type="GO" id="GO:0008296">
    <property type="term" value="F:3'-5'-DNA exonuclease activity"/>
    <property type="evidence" value="ECO:0007669"/>
    <property type="project" value="TreeGrafter"/>
</dbReference>
<feature type="domain" description="DNA polymerase delta/zeta catalytic subunit N-terminal" evidence="24">
    <location>
        <begin position="89"/>
        <end position="163"/>
    </location>
</feature>
<dbReference type="Pfam" id="PF00136">
    <property type="entry name" value="DNA_pol_B"/>
    <property type="match status" value="1"/>
</dbReference>
<dbReference type="GO" id="GO:0043625">
    <property type="term" value="C:delta DNA polymerase complex"/>
    <property type="evidence" value="ECO:0007669"/>
    <property type="project" value="TreeGrafter"/>
</dbReference>
<feature type="domain" description="DNA-directed DNA polymerase family B exonuclease" evidence="22">
    <location>
        <begin position="186"/>
        <end position="424"/>
    </location>
</feature>
<dbReference type="Gene3D" id="1.10.132.60">
    <property type="entry name" value="DNA polymerase family B, C-terminal domain"/>
    <property type="match status" value="1"/>
</dbReference>
<dbReference type="InterPro" id="IPR042087">
    <property type="entry name" value="DNA_pol_B_thumb"/>
</dbReference>
<gene>
    <name evidence="25" type="ORF">V9T40_010263</name>
</gene>
<dbReference type="FunFam" id="3.30.342.10:FF:000003">
    <property type="entry name" value="DNA polymerase"/>
    <property type="match status" value="1"/>
</dbReference>
<comment type="similarity">
    <text evidence="3 20">Belongs to the DNA polymerase type-B family.</text>
</comment>
<dbReference type="InterPro" id="IPR006133">
    <property type="entry name" value="DNA-dir_DNA_pol_B_exonuc"/>
</dbReference>
<comment type="cofactor">
    <cofactor evidence="1 20">
        <name>[4Fe-4S] cluster</name>
        <dbReference type="ChEBI" id="CHEBI:49883"/>
    </cofactor>
</comment>
<evidence type="ECO:0000256" key="13">
    <source>
        <dbReference type="ARBA" id="ARBA00022839"/>
    </source>
</evidence>
<dbReference type="PROSITE" id="PS00116">
    <property type="entry name" value="DNA_POLYMERASE_B"/>
    <property type="match status" value="1"/>
</dbReference>
<evidence type="ECO:0000256" key="11">
    <source>
        <dbReference type="ARBA" id="ARBA00022801"/>
    </source>
</evidence>
<keyword evidence="13" id="KW-0269">Exonuclease</keyword>
<dbReference type="GO" id="GO:0006287">
    <property type="term" value="P:base-excision repair, gap-filling"/>
    <property type="evidence" value="ECO:0007669"/>
    <property type="project" value="TreeGrafter"/>
</dbReference>
<dbReference type="InterPro" id="IPR023211">
    <property type="entry name" value="DNA_pol_palm_dom_sf"/>
</dbReference>
<evidence type="ECO:0000256" key="9">
    <source>
        <dbReference type="ARBA" id="ARBA00022723"/>
    </source>
</evidence>